<reference evidence="2 3" key="1">
    <citation type="submission" date="2017-09" db="EMBL/GenBank/DDBJ databases">
        <title>Genome sequencing of Besnoitia besnoiti strain Bb-Ger1.</title>
        <authorList>
            <person name="Schares G."/>
            <person name="Venepally P."/>
            <person name="Lorenzi H.A."/>
        </authorList>
    </citation>
    <scope>NUCLEOTIDE SEQUENCE [LARGE SCALE GENOMIC DNA]</scope>
    <source>
        <strain evidence="2 3">Bb-Ger1</strain>
    </source>
</reference>
<name>A0A2A9M5Q6_BESBE</name>
<protein>
    <submittedName>
        <fullName evidence="2">Uncharacterized protein</fullName>
    </submittedName>
</protein>
<evidence type="ECO:0000313" key="2">
    <source>
        <dbReference type="EMBL" id="PFH32534.1"/>
    </source>
</evidence>
<feature type="region of interest" description="Disordered" evidence="1">
    <location>
        <begin position="190"/>
        <end position="326"/>
    </location>
</feature>
<dbReference type="RefSeq" id="XP_029216543.1">
    <property type="nucleotide sequence ID" value="XM_029360567.1"/>
</dbReference>
<dbReference type="VEuPathDB" id="ToxoDB:BESB_018520"/>
<accession>A0A2A9M5Q6</accession>
<evidence type="ECO:0000313" key="3">
    <source>
        <dbReference type="Proteomes" id="UP000224006"/>
    </source>
</evidence>
<feature type="compositionally biased region" description="Polar residues" evidence="1">
    <location>
        <begin position="290"/>
        <end position="299"/>
    </location>
</feature>
<feature type="region of interest" description="Disordered" evidence="1">
    <location>
        <begin position="94"/>
        <end position="161"/>
    </location>
</feature>
<organism evidence="2 3">
    <name type="scientific">Besnoitia besnoiti</name>
    <name type="common">Apicomplexan protozoan</name>
    <dbReference type="NCBI Taxonomy" id="94643"/>
    <lineage>
        <taxon>Eukaryota</taxon>
        <taxon>Sar</taxon>
        <taxon>Alveolata</taxon>
        <taxon>Apicomplexa</taxon>
        <taxon>Conoidasida</taxon>
        <taxon>Coccidia</taxon>
        <taxon>Eucoccidiorida</taxon>
        <taxon>Eimeriorina</taxon>
        <taxon>Sarcocystidae</taxon>
        <taxon>Besnoitia</taxon>
    </lineage>
</organism>
<evidence type="ECO:0000256" key="1">
    <source>
        <dbReference type="SAM" id="MobiDB-lite"/>
    </source>
</evidence>
<keyword evidence="3" id="KW-1185">Reference proteome</keyword>
<feature type="region of interest" description="Disordered" evidence="1">
    <location>
        <begin position="19"/>
        <end position="64"/>
    </location>
</feature>
<dbReference type="Proteomes" id="UP000224006">
    <property type="component" value="Chromosome X"/>
</dbReference>
<dbReference type="KEGG" id="bbes:BESB_018520"/>
<comment type="caution">
    <text evidence="2">The sequence shown here is derived from an EMBL/GenBank/DDBJ whole genome shotgun (WGS) entry which is preliminary data.</text>
</comment>
<feature type="compositionally biased region" description="Basic and acidic residues" evidence="1">
    <location>
        <begin position="349"/>
        <end position="360"/>
    </location>
</feature>
<dbReference type="GeneID" id="40306913"/>
<sequence>MLVSFAAYSELRAATAARLQNEARPPEAPAWGNSWSPAKAEGDGERRPRLEGPGREGLPAAACGSFGVSSSELERFGGRRGLSQLFVEHLSPPMLHEDSARYGSQGPLWGTARDAMPRSPAEGEKDPLLGWSGAGGGTQNGDSEGVRRWSPKRRPSGLACVPGDARQLMSLAARLYEEDVAAVVGAGGMAAAEAPGSPEGLSSPAGDTHREAAVGLDLRGDAQVPGGRSTLANSTESTSAGRQPSKCELVASELSSLRGEASGGHLAPGSRREGQTRGVGSADDQGADSRATSSLSPTSPADCGDSAAALSFPRGYGEGGPSSSVADATISPAFLRTSCETLRTGSEGLCERGERADCPRSGESPDSAKGPQKSDNGAAESQRAASGDASPLRTLQTNAAERGGSEEEDECPFWCVRTRGCCTTRPAFHQRAAEPPHVSKCPPTSLFEEAEAFVAKTANEALPEGKGAGGLRLHQAPRHLALYVAQISSRMFFDPQYRSTLLTRYTPC</sequence>
<dbReference type="EMBL" id="NWUJ01000011">
    <property type="protein sequence ID" value="PFH32534.1"/>
    <property type="molecule type" value="Genomic_DNA"/>
</dbReference>
<dbReference type="OrthoDB" id="333961at2759"/>
<feature type="compositionally biased region" description="Basic and acidic residues" evidence="1">
    <location>
        <begin position="40"/>
        <end position="54"/>
    </location>
</feature>
<gene>
    <name evidence="2" type="ORF">BESB_018520</name>
</gene>
<proteinExistence type="predicted"/>
<dbReference type="AlphaFoldDB" id="A0A2A9M5Q6"/>
<feature type="region of interest" description="Disordered" evidence="1">
    <location>
        <begin position="349"/>
        <end position="404"/>
    </location>
</feature>
<feature type="compositionally biased region" description="Polar residues" evidence="1">
    <location>
        <begin position="230"/>
        <end position="242"/>
    </location>
</feature>